<reference evidence="1" key="1">
    <citation type="submission" date="2015-12" db="EMBL/GenBank/DDBJ databases">
        <title>Update maize B73 reference genome by single molecule sequencing technologies.</title>
        <authorList>
            <consortium name="Maize Genome Sequencing Project"/>
            <person name="Ware D."/>
        </authorList>
    </citation>
    <scope>NUCLEOTIDE SEQUENCE</scope>
    <source>
        <tissue evidence="1">Seedling</tissue>
    </source>
</reference>
<evidence type="ECO:0000313" key="1">
    <source>
        <dbReference type="EMBL" id="AQL02974.1"/>
    </source>
</evidence>
<feature type="non-terminal residue" evidence="1">
    <location>
        <position position="1"/>
    </location>
</feature>
<gene>
    <name evidence="1" type="ORF">ZEAMMB73_Zm00001d045685</name>
</gene>
<proteinExistence type="predicted"/>
<dbReference type="IntAct" id="A0A1D6NY98">
    <property type="interactions" value="10"/>
</dbReference>
<protein>
    <submittedName>
        <fullName evidence="1">Uncharacterized protein</fullName>
    </submittedName>
</protein>
<organism evidence="1">
    <name type="scientific">Zea mays</name>
    <name type="common">Maize</name>
    <dbReference type="NCBI Taxonomy" id="4577"/>
    <lineage>
        <taxon>Eukaryota</taxon>
        <taxon>Viridiplantae</taxon>
        <taxon>Streptophyta</taxon>
        <taxon>Embryophyta</taxon>
        <taxon>Tracheophyta</taxon>
        <taxon>Spermatophyta</taxon>
        <taxon>Magnoliopsida</taxon>
        <taxon>Liliopsida</taxon>
        <taxon>Poales</taxon>
        <taxon>Poaceae</taxon>
        <taxon>PACMAD clade</taxon>
        <taxon>Panicoideae</taxon>
        <taxon>Andropogonodae</taxon>
        <taxon>Andropogoneae</taxon>
        <taxon>Tripsacinae</taxon>
        <taxon>Zea</taxon>
    </lineage>
</organism>
<accession>A0A1D6NY98</accession>
<dbReference type="EMBL" id="CM000785">
    <property type="protein sequence ID" value="AQL02974.1"/>
    <property type="molecule type" value="Genomic_DNA"/>
</dbReference>
<dbReference type="AlphaFoldDB" id="A0A1D6NY98"/>
<sequence length="147" mass="16339">RGGSKAEVPACWHGSAAFALRTRWRRTCRAITALTSHRPTVLRCHPPTPPSPVIHCLPLPSPKYLLLLACLVCHISTAGWNRTSLAPKYLSPPPLSFSRPLVRQRRRPTRTSDGDQGHLLPGARIRAPRRRFSRVCSAAAGEEGRRR</sequence>
<name>A0A1D6NY98_MAIZE</name>